<dbReference type="GO" id="GO:0005615">
    <property type="term" value="C:extracellular space"/>
    <property type="evidence" value="ECO:0007669"/>
    <property type="project" value="InterPro"/>
</dbReference>
<dbReference type="InterPro" id="IPR042185">
    <property type="entry name" value="Serpin_sf_2"/>
</dbReference>
<dbReference type="InterPro" id="IPR042178">
    <property type="entry name" value="Serpin_sf_1"/>
</dbReference>
<dbReference type="PANTHER" id="PTHR11461:SF211">
    <property type="entry name" value="GH10112P-RELATED"/>
    <property type="match status" value="1"/>
</dbReference>
<dbReference type="Gene3D" id="2.30.39.10">
    <property type="entry name" value="Alpha-1-antitrypsin, domain 1"/>
    <property type="match status" value="1"/>
</dbReference>
<dbReference type="InterPro" id="IPR036186">
    <property type="entry name" value="Serpin_sf"/>
</dbReference>
<dbReference type="SMART" id="SM00093">
    <property type="entry name" value="SERPIN"/>
    <property type="match status" value="1"/>
</dbReference>
<sequence>MRGFGWGIAPSPVVRENRGGGGVVGSREFVNRLGAELLARQVTEEPHRNALCSPVGVAALISLLHPEAGVGLDAETREALRRFDPDPDLLRDLDPDQPPETPLLHLADHVMLIDDTEPLPGYMAALDDRATISRAPLAEARTRLDAWAALHTGKLIEQTAVVVDEQTRIVLQNALLVAAGWDRELTLLSDGAPFHRADGTTSTVTCMGAQTDRRFVRRRGWQAVRLDHRCGGLACDLILPRQRISPVELPPGTWAAATEALTVAEPTPVRLRMPRLDLSSGPVPLNPLLEELGVPPGLDHVAPGLPAVQVAQQVRVTVTERGVVAAALTEHWMSASLSATDPVPFVVDRPFVLRLVDLEAGVPLVEAVVMDPAE</sequence>
<comment type="similarity">
    <text evidence="1">Belongs to the serpin family.</text>
</comment>
<dbReference type="Proteomes" id="UP000280819">
    <property type="component" value="Unassembled WGS sequence"/>
</dbReference>
<evidence type="ECO:0000259" key="2">
    <source>
        <dbReference type="SMART" id="SM00093"/>
    </source>
</evidence>
<dbReference type="PANTHER" id="PTHR11461">
    <property type="entry name" value="SERINE PROTEASE INHIBITOR, SERPIN"/>
    <property type="match status" value="1"/>
</dbReference>
<comment type="caution">
    <text evidence="3">The sequence shown here is derived from an EMBL/GenBank/DDBJ whole genome shotgun (WGS) entry which is preliminary data.</text>
</comment>
<dbReference type="SUPFAM" id="SSF56574">
    <property type="entry name" value="Serpins"/>
    <property type="match status" value="1"/>
</dbReference>
<accession>A0A3P1T4X6</accession>
<name>A0A3P1T4X6_9ACTN</name>
<proteinExistence type="inferred from homology"/>
<organism evidence="3 4">
    <name type="scientific">Arachnia propionica</name>
    <dbReference type="NCBI Taxonomy" id="1750"/>
    <lineage>
        <taxon>Bacteria</taxon>
        <taxon>Bacillati</taxon>
        <taxon>Actinomycetota</taxon>
        <taxon>Actinomycetes</taxon>
        <taxon>Propionibacteriales</taxon>
        <taxon>Propionibacteriaceae</taxon>
        <taxon>Arachnia</taxon>
    </lineage>
</organism>
<dbReference type="AlphaFoldDB" id="A0A3P1T4X6"/>
<evidence type="ECO:0000313" key="4">
    <source>
        <dbReference type="Proteomes" id="UP000280819"/>
    </source>
</evidence>
<dbReference type="InterPro" id="IPR023796">
    <property type="entry name" value="Serpin_dom"/>
</dbReference>
<gene>
    <name evidence="3" type="ORF">EII34_10115</name>
</gene>
<dbReference type="OrthoDB" id="4847668at2"/>
<feature type="domain" description="Serpin" evidence="2">
    <location>
        <begin position="35"/>
        <end position="372"/>
    </location>
</feature>
<dbReference type="EMBL" id="RQZG01000011">
    <property type="protein sequence ID" value="RRD04410.1"/>
    <property type="molecule type" value="Genomic_DNA"/>
</dbReference>
<protein>
    <recommendedName>
        <fullName evidence="2">Serpin domain-containing protein</fullName>
    </recommendedName>
</protein>
<dbReference type="InterPro" id="IPR000215">
    <property type="entry name" value="Serpin_fam"/>
</dbReference>
<dbReference type="Pfam" id="PF00079">
    <property type="entry name" value="Serpin"/>
    <property type="match status" value="1"/>
</dbReference>
<dbReference type="Gene3D" id="3.30.497.10">
    <property type="entry name" value="Antithrombin, subunit I, domain 2"/>
    <property type="match status" value="1"/>
</dbReference>
<evidence type="ECO:0000313" key="3">
    <source>
        <dbReference type="EMBL" id="RRD04410.1"/>
    </source>
</evidence>
<dbReference type="GO" id="GO:0004867">
    <property type="term" value="F:serine-type endopeptidase inhibitor activity"/>
    <property type="evidence" value="ECO:0007669"/>
    <property type="project" value="InterPro"/>
</dbReference>
<evidence type="ECO:0000256" key="1">
    <source>
        <dbReference type="RuleBase" id="RU000411"/>
    </source>
</evidence>
<reference evidence="3 4" key="1">
    <citation type="submission" date="2018-11" db="EMBL/GenBank/DDBJ databases">
        <title>Genomes From Bacteria Associated with the Canine Oral Cavity: a Test Case for Automated Genome-Based Taxonomic Assignment.</title>
        <authorList>
            <person name="Coil D.A."/>
            <person name="Jospin G."/>
            <person name="Darling A.E."/>
            <person name="Wallis C."/>
            <person name="Davis I.J."/>
            <person name="Harris S."/>
            <person name="Eisen J.A."/>
            <person name="Holcombe L.J."/>
            <person name="O'Flynn C."/>
        </authorList>
    </citation>
    <scope>NUCLEOTIDE SEQUENCE [LARGE SCALE GENOMIC DNA]</scope>
    <source>
        <strain evidence="3 4">OH887_COT-365</strain>
    </source>
</reference>